<dbReference type="FunFam" id="3.30.70.380:FF:000001">
    <property type="entry name" value="Phenylalanine--tRNA ligase beta subunit"/>
    <property type="match status" value="1"/>
</dbReference>
<dbReference type="AlphaFoldDB" id="A0A1I5S884"/>
<protein>
    <recommendedName>
        <fullName evidence="15">Phenylalanine--tRNA ligase beta subunit</fullName>
        <ecNumber evidence="15">6.1.1.20</ecNumber>
    </recommendedName>
    <alternativeName>
        <fullName evidence="15">Phenylalanyl-tRNA synthetase beta subunit</fullName>
        <shortName evidence="15">PheRS</shortName>
    </alternativeName>
</protein>
<dbReference type="SMART" id="SM00874">
    <property type="entry name" value="B5"/>
    <property type="match status" value="1"/>
</dbReference>
<dbReference type="CDD" id="cd02796">
    <property type="entry name" value="tRNA_bind_bactPheRS"/>
    <property type="match status" value="1"/>
</dbReference>
<evidence type="ECO:0000256" key="16">
    <source>
        <dbReference type="PROSITE-ProRule" id="PRU00209"/>
    </source>
</evidence>
<dbReference type="Pfam" id="PF01588">
    <property type="entry name" value="tRNA_bind"/>
    <property type="match status" value="1"/>
</dbReference>
<dbReference type="GO" id="GO:0005524">
    <property type="term" value="F:ATP binding"/>
    <property type="evidence" value="ECO:0007669"/>
    <property type="project" value="UniProtKB-UniRule"/>
</dbReference>
<dbReference type="PROSITE" id="PS50886">
    <property type="entry name" value="TRBD"/>
    <property type="match status" value="1"/>
</dbReference>
<dbReference type="InterPro" id="IPR002547">
    <property type="entry name" value="tRNA-bd_dom"/>
</dbReference>
<dbReference type="CDD" id="cd00769">
    <property type="entry name" value="PheRS_beta_core"/>
    <property type="match status" value="1"/>
</dbReference>
<dbReference type="SUPFAM" id="SSF54991">
    <property type="entry name" value="Anticodon-binding domain of PheRS"/>
    <property type="match status" value="1"/>
</dbReference>
<dbReference type="Gene3D" id="2.40.50.140">
    <property type="entry name" value="Nucleic acid-binding proteins"/>
    <property type="match status" value="1"/>
</dbReference>
<dbReference type="SUPFAM" id="SSF56037">
    <property type="entry name" value="PheT/TilS domain"/>
    <property type="match status" value="1"/>
</dbReference>
<dbReference type="PROSITE" id="PS51447">
    <property type="entry name" value="FDX_ACB"/>
    <property type="match status" value="1"/>
</dbReference>
<dbReference type="PANTHER" id="PTHR10947:SF0">
    <property type="entry name" value="PHENYLALANINE--TRNA LIGASE BETA SUBUNIT"/>
    <property type="match status" value="1"/>
</dbReference>
<dbReference type="PROSITE" id="PS51483">
    <property type="entry name" value="B5"/>
    <property type="match status" value="1"/>
</dbReference>
<evidence type="ECO:0000256" key="12">
    <source>
        <dbReference type="ARBA" id="ARBA00022917"/>
    </source>
</evidence>
<evidence type="ECO:0000256" key="13">
    <source>
        <dbReference type="ARBA" id="ARBA00023146"/>
    </source>
</evidence>
<comment type="cofactor">
    <cofactor evidence="15">
        <name>Mg(2+)</name>
        <dbReference type="ChEBI" id="CHEBI:18420"/>
    </cofactor>
    <text evidence="15">Binds 2 magnesium ions per tetramer.</text>
</comment>
<dbReference type="InterPro" id="IPR009061">
    <property type="entry name" value="DNA-bd_dom_put_sf"/>
</dbReference>
<dbReference type="InterPro" id="IPR020825">
    <property type="entry name" value="Phe-tRNA_synthase-like_B3/B4"/>
</dbReference>
<dbReference type="GO" id="GO:0000049">
    <property type="term" value="F:tRNA binding"/>
    <property type="evidence" value="ECO:0007669"/>
    <property type="project" value="UniProtKB-UniRule"/>
</dbReference>
<dbReference type="Gene3D" id="3.30.56.10">
    <property type="match status" value="2"/>
</dbReference>
<evidence type="ECO:0000256" key="10">
    <source>
        <dbReference type="ARBA" id="ARBA00022842"/>
    </source>
</evidence>
<evidence type="ECO:0000313" key="21">
    <source>
        <dbReference type="Proteomes" id="UP000198577"/>
    </source>
</evidence>
<dbReference type="Pfam" id="PF03147">
    <property type="entry name" value="FDX-ACB"/>
    <property type="match status" value="1"/>
</dbReference>
<dbReference type="FunFam" id="3.30.56.10:FF:000002">
    <property type="entry name" value="Phenylalanine--tRNA ligase beta subunit"/>
    <property type="match status" value="1"/>
</dbReference>
<feature type="binding site" evidence="15">
    <location>
        <position position="466"/>
    </location>
    <ligand>
        <name>Mg(2+)</name>
        <dbReference type="ChEBI" id="CHEBI:18420"/>
        <note>shared with alpha subunit</note>
    </ligand>
</feature>
<accession>A0A1I5S884</accession>
<keyword evidence="5 16" id="KW-0820">tRNA-binding</keyword>
<evidence type="ECO:0000256" key="8">
    <source>
        <dbReference type="ARBA" id="ARBA00022741"/>
    </source>
</evidence>
<dbReference type="GO" id="GO:0140096">
    <property type="term" value="F:catalytic activity, acting on a protein"/>
    <property type="evidence" value="ECO:0007669"/>
    <property type="project" value="UniProtKB-ARBA"/>
</dbReference>
<dbReference type="SMART" id="SM00873">
    <property type="entry name" value="B3_4"/>
    <property type="match status" value="1"/>
</dbReference>
<dbReference type="GO" id="GO:0006432">
    <property type="term" value="P:phenylalanyl-tRNA aminoacylation"/>
    <property type="evidence" value="ECO:0007669"/>
    <property type="project" value="UniProtKB-UniRule"/>
</dbReference>
<dbReference type="InterPro" id="IPR004532">
    <property type="entry name" value="Phe-tRNA-ligase_IIc_bsu_bact"/>
</dbReference>
<feature type="binding site" evidence="15">
    <location>
        <position position="460"/>
    </location>
    <ligand>
        <name>Mg(2+)</name>
        <dbReference type="ChEBI" id="CHEBI:18420"/>
        <note>shared with alpha subunit</note>
    </ligand>
</feature>
<keyword evidence="21" id="KW-1185">Reference proteome</keyword>
<evidence type="ECO:0000256" key="3">
    <source>
        <dbReference type="ARBA" id="ARBA00011209"/>
    </source>
</evidence>
<dbReference type="STRING" id="937334.SAMN05444406_10230"/>
<comment type="subunit">
    <text evidence="3 15">Tetramer of two alpha and two beta subunits.</text>
</comment>
<dbReference type="InterPro" id="IPR033714">
    <property type="entry name" value="tRNA_bind_bactPheRS"/>
</dbReference>
<dbReference type="InterPro" id="IPR036690">
    <property type="entry name" value="Fdx_antiC-bd_sf"/>
</dbReference>
<feature type="binding site" evidence="15">
    <location>
        <position position="469"/>
    </location>
    <ligand>
        <name>Mg(2+)</name>
        <dbReference type="ChEBI" id="CHEBI:18420"/>
        <note>shared with alpha subunit</note>
    </ligand>
</feature>
<evidence type="ECO:0000256" key="5">
    <source>
        <dbReference type="ARBA" id="ARBA00022555"/>
    </source>
</evidence>
<dbReference type="InterPro" id="IPR045060">
    <property type="entry name" value="Phe-tRNA-ligase_IIc_bsu"/>
</dbReference>
<dbReference type="Pfam" id="PF03483">
    <property type="entry name" value="B3_4"/>
    <property type="match status" value="1"/>
</dbReference>
<keyword evidence="4 15" id="KW-0963">Cytoplasm</keyword>
<dbReference type="PANTHER" id="PTHR10947">
    <property type="entry name" value="PHENYLALANYL-TRNA SYNTHETASE BETA CHAIN AND LEUCINE-RICH REPEAT-CONTAINING PROTEIN 47"/>
    <property type="match status" value="1"/>
</dbReference>
<sequence length="797" mass="88089">MLVPLKWLKEYVKIDVPVEQLAHRLTMTGTKVEGITRLGEGISNVVVGRILEIHPHPNADKLVVCIVDVGKCKLQIVTGAPNVKEGQLVPVALDGATLPGGHRITTTSLRGVESCGMLCSGQELGLTDEDYPGAEVDGILILQEEYPLGIDIREALGLDDHVLEFEITSNRPDCLSVIGIAREASVALNSSFIPPHIEVKPGVGDVNAEAKVLVEDPYLCPRYCARVVKDVKVGPSPRWMQRRLASAGVRPINNIVDITNYVMLEMGQPMHAFDLDKVAGRTIVVRRAREGEKLVTLDDKERLLSSDMLVIADVEKPIGLAGVMGGANTEITDGTKNILLESALFDRGSIRKTAKALGIRSEASLRFEKGLDIHAVRVALDRAAQLIQELGAGTVVEGVIDVCHGSLEKRILEIPWKRVNGLLGLNLSADEMADILNRLEFKVEIKGEYMRIEVPSFRQDIEGVADIAEEVARIYGYNNIPMTLMEGTVSRGRKTRRQKLMDRVKDVLVGTGLYEVVTYSFTSPRVYESLGITDPQLIPKTVRILNPLGEDQSIMRTTLIPSLLEVLSRNRNRGIERCQIFEIGPAFLPKSLPLEDLPEEKPLLTIAEYGPDIDYYDLKGKVEVLLNELGLLAEAEFVPHVHPTFHPGKTALVKLGGKEIGMLGEIHPKVAENYQLEERVLVAELELDALLDCAKEERRYKPLPKYPAVERDLALVVRKEVLAAQVESCIRELGGQLLEKVELFDVYEGAQIPEGYKSMAYSLSYRASDRTLTDEEVNSLHDNIVKGLEQKLGARLR</sequence>
<keyword evidence="11 16" id="KW-0694">RNA-binding</keyword>
<keyword evidence="8 15" id="KW-0547">Nucleotide-binding</keyword>
<dbReference type="Pfam" id="PF17759">
    <property type="entry name" value="tRNA_synthFbeta"/>
    <property type="match status" value="1"/>
</dbReference>
<evidence type="ECO:0000256" key="2">
    <source>
        <dbReference type="ARBA" id="ARBA00008653"/>
    </source>
</evidence>
<dbReference type="InterPro" id="IPR005121">
    <property type="entry name" value="Fdx_antiC-bd"/>
</dbReference>
<dbReference type="InterPro" id="IPR005146">
    <property type="entry name" value="B3/B4_tRNA-bd"/>
</dbReference>
<keyword evidence="12 15" id="KW-0648">Protein biosynthesis</keyword>
<dbReference type="SUPFAM" id="SSF55681">
    <property type="entry name" value="Class II aaRS and biotin synthetases"/>
    <property type="match status" value="1"/>
</dbReference>
<keyword evidence="9 15" id="KW-0067">ATP-binding</keyword>
<dbReference type="GO" id="GO:0009328">
    <property type="term" value="C:phenylalanine-tRNA ligase complex"/>
    <property type="evidence" value="ECO:0007669"/>
    <property type="project" value="TreeGrafter"/>
</dbReference>
<dbReference type="RefSeq" id="WP_092281845.1">
    <property type="nucleotide sequence ID" value="NZ_FOXR01000002.1"/>
</dbReference>
<proteinExistence type="inferred from homology"/>
<feature type="binding site" evidence="15">
    <location>
        <position position="470"/>
    </location>
    <ligand>
        <name>Mg(2+)</name>
        <dbReference type="ChEBI" id="CHEBI:18420"/>
        <note>shared with alpha subunit</note>
    </ligand>
</feature>
<dbReference type="EC" id="6.1.1.20" evidence="15"/>
<evidence type="ECO:0000313" key="20">
    <source>
        <dbReference type="EMBL" id="SFP66930.1"/>
    </source>
</evidence>
<dbReference type="InterPro" id="IPR012340">
    <property type="entry name" value="NA-bd_OB-fold"/>
</dbReference>
<reference evidence="20 21" key="1">
    <citation type="submission" date="2016-10" db="EMBL/GenBank/DDBJ databases">
        <authorList>
            <person name="de Groot N.N."/>
        </authorList>
    </citation>
    <scope>NUCLEOTIDE SEQUENCE [LARGE SCALE GENOMIC DNA]</scope>
    <source>
        <strain evidence="20 21">DSM 20678</strain>
    </source>
</reference>
<evidence type="ECO:0000256" key="6">
    <source>
        <dbReference type="ARBA" id="ARBA00022598"/>
    </source>
</evidence>
<dbReference type="Pfam" id="PF03484">
    <property type="entry name" value="B5"/>
    <property type="match status" value="1"/>
</dbReference>
<dbReference type="Gene3D" id="3.50.40.10">
    <property type="entry name" value="Phenylalanyl-trna Synthetase, Chain B, domain 3"/>
    <property type="match status" value="1"/>
</dbReference>
<dbReference type="NCBIfam" id="TIGR00472">
    <property type="entry name" value="pheT_bact"/>
    <property type="match status" value="1"/>
</dbReference>
<dbReference type="InterPro" id="IPR005147">
    <property type="entry name" value="tRNA_synthase_B5-dom"/>
</dbReference>
<evidence type="ECO:0000256" key="4">
    <source>
        <dbReference type="ARBA" id="ARBA00022490"/>
    </source>
</evidence>
<evidence type="ECO:0000256" key="1">
    <source>
        <dbReference type="ARBA" id="ARBA00004496"/>
    </source>
</evidence>
<evidence type="ECO:0000259" key="18">
    <source>
        <dbReference type="PROSITE" id="PS51447"/>
    </source>
</evidence>
<dbReference type="NCBIfam" id="NF045760">
    <property type="entry name" value="YtpR"/>
    <property type="match status" value="1"/>
</dbReference>
<feature type="domain" description="TRNA-binding" evidence="17">
    <location>
        <begin position="39"/>
        <end position="153"/>
    </location>
</feature>
<evidence type="ECO:0000259" key="17">
    <source>
        <dbReference type="PROSITE" id="PS50886"/>
    </source>
</evidence>
<name>A0A1I5S884_9FIRM</name>
<dbReference type="EMBL" id="FOXR01000002">
    <property type="protein sequence ID" value="SFP66930.1"/>
    <property type="molecule type" value="Genomic_DNA"/>
</dbReference>
<keyword evidence="7 15" id="KW-0479">Metal-binding</keyword>
<evidence type="ECO:0000256" key="11">
    <source>
        <dbReference type="ARBA" id="ARBA00022884"/>
    </source>
</evidence>
<dbReference type="OrthoDB" id="9805455at2"/>
<dbReference type="FunFam" id="2.40.50.140:FF:000045">
    <property type="entry name" value="Phenylalanine--tRNA ligase beta subunit"/>
    <property type="match status" value="1"/>
</dbReference>
<feature type="domain" description="FDX-ACB" evidence="18">
    <location>
        <begin position="704"/>
        <end position="797"/>
    </location>
</feature>
<dbReference type="GO" id="GO:0004826">
    <property type="term" value="F:phenylalanine-tRNA ligase activity"/>
    <property type="evidence" value="ECO:0007669"/>
    <property type="project" value="UniProtKB-UniRule"/>
</dbReference>
<dbReference type="InterPro" id="IPR045864">
    <property type="entry name" value="aa-tRNA-synth_II/BPL/LPL"/>
</dbReference>
<feature type="domain" description="B5" evidence="19">
    <location>
        <begin position="407"/>
        <end position="482"/>
    </location>
</feature>
<dbReference type="GO" id="GO:0016740">
    <property type="term" value="F:transferase activity"/>
    <property type="evidence" value="ECO:0007669"/>
    <property type="project" value="UniProtKB-ARBA"/>
</dbReference>
<evidence type="ECO:0000256" key="14">
    <source>
        <dbReference type="ARBA" id="ARBA00049255"/>
    </source>
</evidence>
<gene>
    <name evidence="15" type="primary">pheT</name>
    <name evidence="20" type="ORF">SAMN05444406_10230</name>
</gene>
<comment type="subcellular location">
    <subcellularLocation>
        <location evidence="1 15">Cytoplasm</location>
    </subcellularLocation>
</comment>
<dbReference type="InterPro" id="IPR041616">
    <property type="entry name" value="PheRS_beta_core"/>
</dbReference>
<dbReference type="SMART" id="SM00896">
    <property type="entry name" value="FDX-ACB"/>
    <property type="match status" value="1"/>
</dbReference>
<dbReference type="Gene3D" id="3.30.930.10">
    <property type="entry name" value="Bira Bifunctional Protein, Domain 2"/>
    <property type="match status" value="1"/>
</dbReference>
<comment type="similarity">
    <text evidence="2 15">Belongs to the phenylalanyl-tRNA synthetase beta subunit family. Type 1 subfamily.</text>
</comment>
<evidence type="ECO:0000256" key="15">
    <source>
        <dbReference type="HAMAP-Rule" id="MF_00283"/>
    </source>
</evidence>
<dbReference type="HAMAP" id="MF_00283">
    <property type="entry name" value="Phe_tRNA_synth_beta1"/>
    <property type="match status" value="1"/>
</dbReference>
<evidence type="ECO:0000259" key="19">
    <source>
        <dbReference type="PROSITE" id="PS51483"/>
    </source>
</evidence>
<dbReference type="SUPFAM" id="SSF50249">
    <property type="entry name" value="Nucleic acid-binding proteins"/>
    <property type="match status" value="1"/>
</dbReference>
<dbReference type="SUPFAM" id="SSF46955">
    <property type="entry name" value="Putative DNA-binding domain"/>
    <property type="match status" value="1"/>
</dbReference>
<keyword evidence="10 15" id="KW-0460">Magnesium</keyword>
<comment type="catalytic activity">
    <reaction evidence="14 15">
        <text>tRNA(Phe) + L-phenylalanine + ATP = L-phenylalanyl-tRNA(Phe) + AMP + diphosphate + H(+)</text>
        <dbReference type="Rhea" id="RHEA:19413"/>
        <dbReference type="Rhea" id="RHEA-COMP:9668"/>
        <dbReference type="Rhea" id="RHEA-COMP:9699"/>
        <dbReference type="ChEBI" id="CHEBI:15378"/>
        <dbReference type="ChEBI" id="CHEBI:30616"/>
        <dbReference type="ChEBI" id="CHEBI:33019"/>
        <dbReference type="ChEBI" id="CHEBI:58095"/>
        <dbReference type="ChEBI" id="CHEBI:78442"/>
        <dbReference type="ChEBI" id="CHEBI:78531"/>
        <dbReference type="ChEBI" id="CHEBI:456215"/>
        <dbReference type="EC" id="6.1.1.20"/>
    </reaction>
</comment>
<dbReference type="Proteomes" id="UP000198577">
    <property type="component" value="Unassembled WGS sequence"/>
</dbReference>
<dbReference type="FunFam" id="3.50.40.10:FF:000001">
    <property type="entry name" value="Phenylalanine--tRNA ligase beta subunit"/>
    <property type="match status" value="1"/>
</dbReference>
<keyword evidence="13 15" id="KW-0030">Aminoacyl-tRNA synthetase</keyword>
<keyword evidence="6 15" id="KW-0436">Ligase</keyword>
<dbReference type="Gene3D" id="3.30.70.380">
    <property type="entry name" value="Ferrodoxin-fold anticodon-binding domain"/>
    <property type="match status" value="1"/>
</dbReference>
<evidence type="ECO:0000256" key="9">
    <source>
        <dbReference type="ARBA" id="ARBA00022840"/>
    </source>
</evidence>
<evidence type="ECO:0000256" key="7">
    <source>
        <dbReference type="ARBA" id="ARBA00022723"/>
    </source>
</evidence>
<dbReference type="GO" id="GO:0000287">
    <property type="term" value="F:magnesium ion binding"/>
    <property type="evidence" value="ECO:0007669"/>
    <property type="project" value="UniProtKB-UniRule"/>
</dbReference>
<organism evidence="20 21">
    <name type="scientific">Caldicoprobacter faecalis</name>
    <dbReference type="NCBI Taxonomy" id="937334"/>
    <lineage>
        <taxon>Bacteria</taxon>
        <taxon>Bacillati</taxon>
        <taxon>Bacillota</taxon>
        <taxon>Clostridia</taxon>
        <taxon>Caldicoprobacterales</taxon>
        <taxon>Caldicoprobacteraceae</taxon>
        <taxon>Caldicoprobacter</taxon>
    </lineage>
</organism>